<dbReference type="GeneID" id="56068205"/>
<accession>A0A7D5M8K1</accession>
<sequence length="64" mass="7112">MVSVRYDEEAKALYFHMTKGKVAKTVSLGKDQFLDVDKKGKMIGLEVLLPSKISTEAKKVILNA</sequence>
<dbReference type="AlphaFoldDB" id="A0A7D5M8K1"/>
<dbReference type="Proteomes" id="UP000509478">
    <property type="component" value="Chromosome"/>
</dbReference>
<organism evidence="1 2">
    <name type="scientific">Nitrosopumilus ureiphilus</name>
    <dbReference type="NCBI Taxonomy" id="1470067"/>
    <lineage>
        <taxon>Archaea</taxon>
        <taxon>Nitrososphaerota</taxon>
        <taxon>Nitrososphaeria</taxon>
        <taxon>Nitrosopumilales</taxon>
        <taxon>Nitrosopumilaceae</taxon>
        <taxon>Nitrosopumilus</taxon>
    </lineage>
</organism>
<dbReference type="KEGG" id="nue:C5F50_08840"/>
<evidence type="ECO:0000313" key="2">
    <source>
        <dbReference type="Proteomes" id="UP000509478"/>
    </source>
</evidence>
<gene>
    <name evidence="1" type="ORF">C5F50_08840</name>
</gene>
<keyword evidence="2" id="KW-1185">Reference proteome</keyword>
<evidence type="ECO:0008006" key="3">
    <source>
        <dbReference type="Google" id="ProtNLM"/>
    </source>
</evidence>
<reference evidence="1 2" key="1">
    <citation type="submission" date="2018-02" db="EMBL/GenBank/DDBJ databases">
        <title>Complete genome of Nitrosopumilus ureaphilus PS0.</title>
        <authorList>
            <person name="Qin W."/>
            <person name="Zheng Y."/>
            <person name="Stahl D.A."/>
        </authorList>
    </citation>
    <scope>NUCLEOTIDE SEQUENCE [LARGE SCALE GENOMIC DNA]</scope>
    <source>
        <strain evidence="1 2">PS0</strain>
    </source>
</reference>
<dbReference type="EMBL" id="CP026995">
    <property type="protein sequence ID" value="QLH07170.1"/>
    <property type="molecule type" value="Genomic_DNA"/>
</dbReference>
<evidence type="ECO:0000313" key="1">
    <source>
        <dbReference type="EMBL" id="QLH07170.1"/>
    </source>
</evidence>
<dbReference type="InterPro" id="IPR019270">
    <property type="entry name" value="DUF2283"/>
</dbReference>
<dbReference type="RefSeq" id="WP_179371036.1">
    <property type="nucleotide sequence ID" value="NZ_CP026995.1"/>
</dbReference>
<protein>
    <recommendedName>
        <fullName evidence="3">DUF2283 domain-containing protein</fullName>
    </recommendedName>
</protein>
<dbReference type="Pfam" id="PF10049">
    <property type="entry name" value="DUF2283"/>
    <property type="match status" value="1"/>
</dbReference>
<dbReference type="OrthoDB" id="371681at2157"/>
<name>A0A7D5M8K1_9ARCH</name>
<proteinExistence type="predicted"/>